<feature type="domain" description="GGDEF" evidence="2">
    <location>
        <begin position="306"/>
        <end position="439"/>
    </location>
</feature>
<dbReference type="PROSITE" id="PS50887">
    <property type="entry name" value="GGDEF"/>
    <property type="match status" value="1"/>
</dbReference>
<dbReference type="SMART" id="SM00267">
    <property type="entry name" value="GGDEF"/>
    <property type="match status" value="1"/>
</dbReference>
<evidence type="ECO:0000259" key="2">
    <source>
        <dbReference type="PROSITE" id="PS50887"/>
    </source>
</evidence>
<dbReference type="InterPro" id="IPR000160">
    <property type="entry name" value="GGDEF_dom"/>
</dbReference>
<dbReference type="CDD" id="cd01949">
    <property type="entry name" value="GGDEF"/>
    <property type="match status" value="1"/>
</dbReference>
<dbReference type="PANTHER" id="PTHR44757:SF2">
    <property type="entry name" value="BIOFILM ARCHITECTURE MAINTENANCE PROTEIN MBAA"/>
    <property type="match status" value="1"/>
</dbReference>
<dbReference type="InterPro" id="IPR029787">
    <property type="entry name" value="Nucleotide_cyclase"/>
</dbReference>
<evidence type="ECO:0000313" key="4">
    <source>
        <dbReference type="Proteomes" id="UP001156882"/>
    </source>
</evidence>
<dbReference type="CDD" id="cd01948">
    <property type="entry name" value="EAL"/>
    <property type="match status" value="1"/>
</dbReference>
<dbReference type="NCBIfam" id="TIGR00254">
    <property type="entry name" value="GGDEF"/>
    <property type="match status" value="1"/>
</dbReference>
<dbReference type="Pfam" id="PF00990">
    <property type="entry name" value="GGDEF"/>
    <property type="match status" value="1"/>
</dbReference>
<dbReference type="Pfam" id="PF00563">
    <property type="entry name" value="EAL"/>
    <property type="match status" value="1"/>
</dbReference>
<dbReference type="SUPFAM" id="SSF55785">
    <property type="entry name" value="PYP-like sensor domain (PAS domain)"/>
    <property type="match status" value="1"/>
</dbReference>
<dbReference type="InterPro" id="IPR001633">
    <property type="entry name" value="EAL_dom"/>
</dbReference>
<dbReference type="Gene3D" id="3.30.70.270">
    <property type="match status" value="1"/>
</dbReference>
<dbReference type="InterPro" id="IPR052155">
    <property type="entry name" value="Biofilm_reg_signaling"/>
</dbReference>
<accession>A0ABQ6CSP3</accession>
<dbReference type="SUPFAM" id="SSF55073">
    <property type="entry name" value="Nucleotide cyclase"/>
    <property type="match status" value="1"/>
</dbReference>
<dbReference type="PROSITE" id="PS50883">
    <property type="entry name" value="EAL"/>
    <property type="match status" value="1"/>
</dbReference>
<comment type="caution">
    <text evidence="3">The sequence shown here is derived from an EMBL/GenBank/DDBJ whole genome shotgun (WGS) entry which is preliminary data.</text>
</comment>
<evidence type="ECO:0000259" key="1">
    <source>
        <dbReference type="PROSITE" id="PS50883"/>
    </source>
</evidence>
<dbReference type="SUPFAM" id="SSF141868">
    <property type="entry name" value="EAL domain-like"/>
    <property type="match status" value="1"/>
</dbReference>
<proteinExistence type="predicted"/>
<evidence type="ECO:0008006" key="5">
    <source>
        <dbReference type="Google" id="ProtNLM"/>
    </source>
</evidence>
<dbReference type="PANTHER" id="PTHR44757">
    <property type="entry name" value="DIGUANYLATE CYCLASE DGCP"/>
    <property type="match status" value="1"/>
</dbReference>
<dbReference type="InterPro" id="IPR035919">
    <property type="entry name" value="EAL_sf"/>
</dbReference>
<keyword evidence="4" id="KW-1185">Reference proteome</keyword>
<dbReference type="InterPro" id="IPR035965">
    <property type="entry name" value="PAS-like_dom_sf"/>
</dbReference>
<gene>
    <name evidence="3" type="ORF">GCM10007874_61400</name>
</gene>
<organism evidence="3 4">
    <name type="scientific">Labrys miyagiensis</name>
    <dbReference type="NCBI Taxonomy" id="346912"/>
    <lineage>
        <taxon>Bacteria</taxon>
        <taxon>Pseudomonadati</taxon>
        <taxon>Pseudomonadota</taxon>
        <taxon>Alphaproteobacteria</taxon>
        <taxon>Hyphomicrobiales</taxon>
        <taxon>Xanthobacteraceae</taxon>
        <taxon>Labrys</taxon>
    </lineage>
</organism>
<name>A0ABQ6CSP3_9HYPH</name>
<feature type="domain" description="EAL" evidence="1">
    <location>
        <begin position="448"/>
        <end position="698"/>
    </location>
</feature>
<dbReference type="Proteomes" id="UP001156882">
    <property type="component" value="Unassembled WGS sequence"/>
</dbReference>
<sequence>MTMPPSYWLMTEFKRMPHRVVSETSRESFELPLLELTSDLDHQLALLDRLRTPTWIFDIDSSRIYWANTVALEVWRSTDLNELTMRDMKSDMSASVSRRLRQYQEDFERSNATFSELWTIYPGGKPTTLRVKYTGIRLPDGRMAMFCEGLAVVTETPETLRSAEALLHTQMMISLYDDGGALLYQNPAARSTWEAADTSLASRFVDPEDFRQLRRTLVRKGEARTVIRVRTTRGIRWHEITARECRDAVTGSPAFLTSEVDITDLKDTEEKAKFLAYHDVLTGLPNRTAVLRDYSARLEAARAAGEQVAILFVDLDRFKTINDSLGHFVGDEVLIEVAQRLKTVVGRKGLVARLGGDEFLILMNQSGSASRFAAVASGIVEALGEPLRIAGRALVVTPSIGISFFPESGDDIDTLMKSADLAMYKAKEDGRNCFRYFSMNLQEQVQKRMELETDIQRALRDGEFEIFYQPRVAAEDLRIVGAEALIRWNHPTRGVIEPSEFIPLCEETGLIEQVGDWVLGIAVDQQVHWRNMGFPLVVSINLSPRQFKNEDIVSKVAKAIARTGCRPNELELEITESMIMEKDHTVARVVSELTKLGVRLSIDDFGTGYSNLASLQNFPVDSLKIDRSFIENMRSNQAITEMIISLSKLMGMKIVAEGVETFEQLNWLREKGCQEFQGFYFSKPVPAAEFDTLLIPAGKRDRA</sequence>
<dbReference type="EMBL" id="BSPC01000069">
    <property type="protein sequence ID" value="GLS23120.1"/>
    <property type="molecule type" value="Genomic_DNA"/>
</dbReference>
<dbReference type="InterPro" id="IPR043128">
    <property type="entry name" value="Rev_trsase/Diguanyl_cyclase"/>
</dbReference>
<protein>
    <recommendedName>
        <fullName evidence="5">Diguanylate cyclase (GGDEF) domain-containing protein</fullName>
    </recommendedName>
</protein>
<dbReference type="SMART" id="SM00052">
    <property type="entry name" value="EAL"/>
    <property type="match status" value="1"/>
</dbReference>
<dbReference type="Gene3D" id="3.20.20.450">
    <property type="entry name" value="EAL domain"/>
    <property type="match status" value="1"/>
</dbReference>
<evidence type="ECO:0000313" key="3">
    <source>
        <dbReference type="EMBL" id="GLS23120.1"/>
    </source>
</evidence>
<reference evidence="4" key="1">
    <citation type="journal article" date="2019" name="Int. J. Syst. Evol. Microbiol.">
        <title>The Global Catalogue of Microorganisms (GCM) 10K type strain sequencing project: providing services to taxonomists for standard genome sequencing and annotation.</title>
        <authorList>
            <consortium name="The Broad Institute Genomics Platform"/>
            <consortium name="The Broad Institute Genome Sequencing Center for Infectious Disease"/>
            <person name="Wu L."/>
            <person name="Ma J."/>
        </authorList>
    </citation>
    <scope>NUCLEOTIDE SEQUENCE [LARGE SCALE GENOMIC DNA]</scope>
    <source>
        <strain evidence="4">NBRC 101365</strain>
    </source>
</reference>